<organism evidence="3 4">
    <name type="scientific">Austropuccinia psidii MF-1</name>
    <dbReference type="NCBI Taxonomy" id="1389203"/>
    <lineage>
        <taxon>Eukaryota</taxon>
        <taxon>Fungi</taxon>
        <taxon>Dikarya</taxon>
        <taxon>Basidiomycota</taxon>
        <taxon>Pucciniomycotina</taxon>
        <taxon>Pucciniomycetes</taxon>
        <taxon>Pucciniales</taxon>
        <taxon>Sphaerophragmiaceae</taxon>
        <taxon>Austropuccinia</taxon>
    </lineage>
</organism>
<evidence type="ECO:0000256" key="1">
    <source>
        <dbReference type="SAM" id="MobiDB-lite"/>
    </source>
</evidence>
<dbReference type="PANTHER" id="PTHR15503:SF22">
    <property type="entry name" value="TRANSPOSON TY3-I GAG POLYPROTEIN"/>
    <property type="match status" value="1"/>
</dbReference>
<evidence type="ECO:0000313" key="4">
    <source>
        <dbReference type="Proteomes" id="UP000765509"/>
    </source>
</evidence>
<dbReference type="InterPro" id="IPR005162">
    <property type="entry name" value="Retrotrans_gag_dom"/>
</dbReference>
<name>A0A9Q3CW56_9BASI</name>
<feature type="domain" description="Retrotransposon gag" evidence="2">
    <location>
        <begin position="46"/>
        <end position="139"/>
    </location>
</feature>
<proteinExistence type="predicted"/>
<dbReference type="OrthoDB" id="5582182at2759"/>
<dbReference type="InterPro" id="IPR032567">
    <property type="entry name" value="RTL1-rel"/>
</dbReference>
<dbReference type="Pfam" id="PF03732">
    <property type="entry name" value="Retrotrans_gag"/>
    <property type="match status" value="1"/>
</dbReference>
<dbReference type="PANTHER" id="PTHR15503">
    <property type="entry name" value="LDOC1 RELATED"/>
    <property type="match status" value="1"/>
</dbReference>
<comment type="caution">
    <text evidence="3">The sequence shown here is derived from an EMBL/GenBank/DDBJ whole genome shotgun (WGS) entry which is preliminary data.</text>
</comment>
<sequence length="209" mass="24312">MKAPECSDGTQPFKVRIFIQSCQLIFHNDPEHFSQDRKKALYDLSFLIGRAAQWIEPYLSNITNQDPNSLLNSLNLFEYQLFTLFGDPNEVRKAEAESYFLRMREGGHVSLYIANFRSLVSRIGDWGERALIHHFRKGLPSRILDQLDSHPPNVESLQDLMEITLKIDTRYHERQKEEKSEASKSSSSQPQVITRRRIFRRGTSPILLC</sequence>
<keyword evidence="4" id="KW-1185">Reference proteome</keyword>
<accession>A0A9Q3CW56</accession>
<dbReference type="AlphaFoldDB" id="A0A9Q3CW56"/>
<evidence type="ECO:0000259" key="2">
    <source>
        <dbReference type="Pfam" id="PF03732"/>
    </source>
</evidence>
<protein>
    <recommendedName>
        <fullName evidence="2">Retrotransposon gag domain-containing protein</fullName>
    </recommendedName>
</protein>
<feature type="region of interest" description="Disordered" evidence="1">
    <location>
        <begin position="172"/>
        <end position="194"/>
    </location>
</feature>
<dbReference type="EMBL" id="AVOT02010107">
    <property type="protein sequence ID" value="MBW0489512.1"/>
    <property type="molecule type" value="Genomic_DNA"/>
</dbReference>
<dbReference type="Proteomes" id="UP000765509">
    <property type="component" value="Unassembled WGS sequence"/>
</dbReference>
<reference evidence="3" key="1">
    <citation type="submission" date="2021-03" db="EMBL/GenBank/DDBJ databases">
        <title>Draft genome sequence of rust myrtle Austropuccinia psidii MF-1, a brazilian biotype.</title>
        <authorList>
            <person name="Quecine M.C."/>
            <person name="Pachon D.M.R."/>
            <person name="Bonatelli M.L."/>
            <person name="Correr F.H."/>
            <person name="Franceschini L.M."/>
            <person name="Leite T.F."/>
            <person name="Margarido G.R.A."/>
            <person name="Almeida C.A."/>
            <person name="Ferrarezi J.A."/>
            <person name="Labate C.A."/>
        </authorList>
    </citation>
    <scope>NUCLEOTIDE SEQUENCE</scope>
    <source>
        <strain evidence="3">MF-1</strain>
    </source>
</reference>
<gene>
    <name evidence="3" type="ORF">O181_029227</name>
</gene>
<feature type="compositionally biased region" description="Basic and acidic residues" evidence="1">
    <location>
        <begin position="172"/>
        <end position="182"/>
    </location>
</feature>
<evidence type="ECO:0000313" key="3">
    <source>
        <dbReference type="EMBL" id="MBW0489512.1"/>
    </source>
</evidence>